<feature type="region of interest" description="Disordered" evidence="2">
    <location>
        <begin position="207"/>
        <end position="320"/>
    </location>
</feature>
<dbReference type="AlphaFoldDB" id="A0AAV4IML1"/>
<accession>A0AAV4IML1</accession>
<dbReference type="Proteomes" id="UP000762676">
    <property type="component" value="Unassembled WGS sequence"/>
</dbReference>
<proteinExistence type="predicted"/>
<feature type="compositionally biased region" description="Low complexity" evidence="2">
    <location>
        <begin position="113"/>
        <end position="131"/>
    </location>
</feature>
<feature type="compositionally biased region" description="Polar residues" evidence="2">
    <location>
        <begin position="254"/>
        <end position="275"/>
    </location>
</feature>
<keyword evidence="1" id="KW-0175">Coiled coil</keyword>
<evidence type="ECO:0000313" key="4">
    <source>
        <dbReference type="Proteomes" id="UP000762676"/>
    </source>
</evidence>
<comment type="caution">
    <text evidence="3">The sequence shown here is derived from an EMBL/GenBank/DDBJ whole genome shotgun (WGS) entry which is preliminary data.</text>
</comment>
<organism evidence="3 4">
    <name type="scientific">Elysia marginata</name>
    <dbReference type="NCBI Taxonomy" id="1093978"/>
    <lineage>
        <taxon>Eukaryota</taxon>
        <taxon>Metazoa</taxon>
        <taxon>Spiralia</taxon>
        <taxon>Lophotrochozoa</taxon>
        <taxon>Mollusca</taxon>
        <taxon>Gastropoda</taxon>
        <taxon>Heterobranchia</taxon>
        <taxon>Euthyneura</taxon>
        <taxon>Panpulmonata</taxon>
        <taxon>Sacoglossa</taxon>
        <taxon>Placobranchoidea</taxon>
        <taxon>Plakobranchidae</taxon>
        <taxon>Elysia</taxon>
    </lineage>
</organism>
<evidence type="ECO:0000313" key="3">
    <source>
        <dbReference type="EMBL" id="GFS10522.1"/>
    </source>
</evidence>
<feature type="compositionally biased region" description="Polar residues" evidence="2">
    <location>
        <begin position="211"/>
        <end position="225"/>
    </location>
</feature>
<reference evidence="3 4" key="1">
    <citation type="journal article" date="2021" name="Elife">
        <title>Chloroplast acquisition without the gene transfer in kleptoplastic sea slugs, Plakobranchus ocellatus.</title>
        <authorList>
            <person name="Maeda T."/>
            <person name="Takahashi S."/>
            <person name="Yoshida T."/>
            <person name="Shimamura S."/>
            <person name="Takaki Y."/>
            <person name="Nagai Y."/>
            <person name="Toyoda A."/>
            <person name="Suzuki Y."/>
            <person name="Arimoto A."/>
            <person name="Ishii H."/>
            <person name="Satoh N."/>
            <person name="Nishiyama T."/>
            <person name="Hasebe M."/>
            <person name="Maruyama T."/>
            <person name="Minagawa J."/>
            <person name="Obokata J."/>
            <person name="Shigenobu S."/>
        </authorList>
    </citation>
    <scope>NUCLEOTIDE SEQUENCE [LARGE SCALE GENOMIC DNA]</scope>
</reference>
<dbReference type="EMBL" id="BMAT01009631">
    <property type="protein sequence ID" value="GFS10522.1"/>
    <property type="molecule type" value="Genomic_DNA"/>
</dbReference>
<sequence length="374" mass="40312">MSTAALNKVDMSLDEIIKINKLEKKQKAKLQTARGAKSTVRGRGGAGRGTVRGRGRGRGGLATSGAVVRGGAARRRGGVVASVRGRGAKQLHQNTTTRGITRQRGRGAGRGRGNSFRGQVRGQGARGSAAVGAGGVQSNRGGIQLFTRGGLNKQTAAQQQNQRLNKARKQAALLREKQLAMKNLQQAQKNMQTVTLALQKTNRDAVFNQRRGLSNSDLPTATTSGRGRRKLLANLGRQRVQTSNLNNNNNSSSRQLNYTSVTFSNPAALNNTQSQRGRRRPWNKPRVAPAAQPFKIEVTNESPVPPAPAPQQQQQQQSSVLEKLKSLKPSVPTTYKFQKNVFSAPTTGLSLSERFSGISSSSPANHLEDRKVFV</sequence>
<feature type="compositionally biased region" description="Low complexity" evidence="2">
    <location>
        <begin position="310"/>
        <end position="320"/>
    </location>
</feature>
<feature type="region of interest" description="Disordered" evidence="2">
    <location>
        <begin position="28"/>
        <end position="139"/>
    </location>
</feature>
<evidence type="ECO:0000256" key="1">
    <source>
        <dbReference type="SAM" id="Coils"/>
    </source>
</evidence>
<keyword evidence="4" id="KW-1185">Reference proteome</keyword>
<feature type="compositionally biased region" description="Low complexity" evidence="2">
    <location>
        <begin position="243"/>
        <end position="253"/>
    </location>
</feature>
<name>A0AAV4IML1_9GAST</name>
<protein>
    <submittedName>
        <fullName evidence="3">UAP56-interacting factor</fullName>
    </submittedName>
</protein>
<gene>
    <name evidence="3" type="ORF">ElyMa_004811400</name>
</gene>
<feature type="coiled-coil region" evidence="1">
    <location>
        <begin position="157"/>
        <end position="204"/>
    </location>
</feature>
<evidence type="ECO:0000256" key="2">
    <source>
        <dbReference type="SAM" id="MobiDB-lite"/>
    </source>
</evidence>
<feature type="region of interest" description="Disordered" evidence="2">
    <location>
        <begin position="355"/>
        <end position="374"/>
    </location>
</feature>